<dbReference type="InterPro" id="IPR011047">
    <property type="entry name" value="Quinoprotein_ADH-like_sf"/>
</dbReference>
<organism evidence="1 2">
    <name type="scientific">Lysobacter stagni</name>
    <dbReference type="NCBI Taxonomy" id="3045172"/>
    <lineage>
        <taxon>Bacteria</taxon>
        <taxon>Pseudomonadati</taxon>
        <taxon>Pseudomonadota</taxon>
        <taxon>Gammaproteobacteria</taxon>
        <taxon>Lysobacterales</taxon>
        <taxon>Lysobacteraceae</taxon>
        <taxon>Lysobacter</taxon>
    </lineage>
</organism>
<sequence length="138" mass="15308">MSAFDPKRSLVERLKRQPPPNRSIVRSFMVPMEPNQIVHSRGSILALHPVLECREVGDVVIVIYDYMCFRQGEPARNLYAYSAQTGEVLWRAEDGGACSTDAYVNVVSESPLVVGNFAGFDCQLDIKTGLVVGKAFSR</sequence>
<evidence type="ECO:0000313" key="1">
    <source>
        <dbReference type="EMBL" id="MDI9239098.1"/>
    </source>
</evidence>
<protein>
    <recommendedName>
        <fullName evidence="3">DUF3192 domain-containing protein</fullName>
    </recommendedName>
</protein>
<accession>A0ABT6XG13</accession>
<dbReference type="EMBL" id="JASGBI010000001">
    <property type="protein sequence ID" value="MDI9239098.1"/>
    <property type="molecule type" value="Genomic_DNA"/>
</dbReference>
<evidence type="ECO:0008006" key="3">
    <source>
        <dbReference type="Google" id="ProtNLM"/>
    </source>
</evidence>
<keyword evidence="2" id="KW-1185">Reference proteome</keyword>
<dbReference type="Proteomes" id="UP001321580">
    <property type="component" value="Unassembled WGS sequence"/>
</dbReference>
<reference evidence="1 2" key="1">
    <citation type="submission" date="2023-05" db="EMBL/GenBank/DDBJ databases">
        <title>Lysobacter sp. strain LF1 Genome sequencing and assembly.</title>
        <authorList>
            <person name="Jung Y."/>
        </authorList>
    </citation>
    <scope>NUCLEOTIDE SEQUENCE [LARGE SCALE GENOMIC DNA]</scope>
    <source>
        <strain evidence="1 2">LF1</strain>
    </source>
</reference>
<dbReference type="Pfam" id="PF25857">
    <property type="entry name" value="DUF7957"/>
    <property type="match status" value="1"/>
</dbReference>
<comment type="caution">
    <text evidence="1">The sequence shown here is derived from an EMBL/GenBank/DDBJ whole genome shotgun (WGS) entry which is preliminary data.</text>
</comment>
<gene>
    <name evidence="1" type="ORF">QLQ15_09270</name>
</gene>
<evidence type="ECO:0000313" key="2">
    <source>
        <dbReference type="Proteomes" id="UP001321580"/>
    </source>
</evidence>
<dbReference type="InterPro" id="IPR058263">
    <property type="entry name" value="DUF7957"/>
</dbReference>
<name>A0ABT6XG13_9GAMM</name>
<proteinExistence type="predicted"/>
<dbReference type="RefSeq" id="WP_283212504.1">
    <property type="nucleotide sequence ID" value="NZ_JASGBI010000001.1"/>
</dbReference>
<dbReference type="SUPFAM" id="SSF50998">
    <property type="entry name" value="Quinoprotein alcohol dehydrogenase-like"/>
    <property type="match status" value="1"/>
</dbReference>